<dbReference type="Proteomes" id="UP000438429">
    <property type="component" value="Unassembled WGS sequence"/>
</dbReference>
<reference evidence="2 3" key="1">
    <citation type="submission" date="2019-06" db="EMBL/GenBank/DDBJ databases">
        <title>Draft genomes of female and male turbot (Scophthalmus maximus).</title>
        <authorList>
            <person name="Xu H."/>
            <person name="Xu X.-W."/>
            <person name="Shao C."/>
            <person name="Chen S."/>
        </authorList>
    </citation>
    <scope>NUCLEOTIDE SEQUENCE [LARGE SCALE GENOMIC DNA]</scope>
    <source>
        <strain evidence="2">Ysfricsl-2016a</strain>
        <tissue evidence="2">Blood</tissue>
    </source>
</reference>
<protein>
    <submittedName>
        <fullName evidence="2">Uncharacterized protein</fullName>
    </submittedName>
</protein>
<feature type="region of interest" description="Disordered" evidence="1">
    <location>
        <begin position="1"/>
        <end position="26"/>
    </location>
</feature>
<name>A0A6A4RYY1_SCOMX</name>
<dbReference type="EMBL" id="VEVO01000020">
    <property type="protein sequence ID" value="KAF0025509.1"/>
    <property type="molecule type" value="Genomic_DNA"/>
</dbReference>
<proteinExistence type="predicted"/>
<evidence type="ECO:0000313" key="3">
    <source>
        <dbReference type="Proteomes" id="UP000438429"/>
    </source>
</evidence>
<accession>A0A6A4RYY1</accession>
<sequence>MQTPESILAHSDEKEEEEEQDDECTWKRVSKKAQLEVTDSGPLSLSCDKSSIGNVEGNCSLRIILL</sequence>
<organism evidence="2 3">
    <name type="scientific">Scophthalmus maximus</name>
    <name type="common">Turbot</name>
    <name type="synonym">Psetta maxima</name>
    <dbReference type="NCBI Taxonomy" id="52904"/>
    <lineage>
        <taxon>Eukaryota</taxon>
        <taxon>Metazoa</taxon>
        <taxon>Chordata</taxon>
        <taxon>Craniata</taxon>
        <taxon>Vertebrata</taxon>
        <taxon>Euteleostomi</taxon>
        <taxon>Actinopterygii</taxon>
        <taxon>Neopterygii</taxon>
        <taxon>Teleostei</taxon>
        <taxon>Neoteleostei</taxon>
        <taxon>Acanthomorphata</taxon>
        <taxon>Carangaria</taxon>
        <taxon>Pleuronectiformes</taxon>
        <taxon>Pleuronectoidei</taxon>
        <taxon>Scophthalmidae</taxon>
        <taxon>Scophthalmus</taxon>
    </lineage>
</organism>
<evidence type="ECO:0000256" key="1">
    <source>
        <dbReference type="SAM" id="MobiDB-lite"/>
    </source>
</evidence>
<comment type="caution">
    <text evidence="2">The sequence shown here is derived from an EMBL/GenBank/DDBJ whole genome shotgun (WGS) entry which is preliminary data.</text>
</comment>
<gene>
    <name evidence="2" type="ORF">F2P81_022390</name>
</gene>
<dbReference type="AlphaFoldDB" id="A0A6A4RYY1"/>
<feature type="compositionally biased region" description="Acidic residues" evidence="1">
    <location>
        <begin position="14"/>
        <end position="23"/>
    </location>
</feature>
<evidence type="ECO:0000313" key="2">
    <source>
        <dbReference type="EMBL" id="KAF0025509.1"/>
    </source>
</evidence>